<evidence type="ECO:0000256" key="1">
    <source>
        <dbReference type="SAM" id="Phobius"/>
    </source>
</evidence>
<evidence type="ECO:0000313" key="2">
    <source>
        <dbReference type="EMBL" id="DAD18992.1"/>
    </source>
</evidence>
<accession>A0A822XGF1</accession>
<dbReference type="AlphaFoldDB" id="A0A822XGF1"/>
<gene>
    <name evidence="2" type="ORF">HUJ06_020455</name>
</gene>
<evidence type="ECO:0000313" key="3">
    <source>
        <dbReference type="Proteomes" id="UP000607653"/>
    </source>
</evidence>
<dbReference type="Proteomes" id="UP000607653">
    <property type="component" value="Unassembled WGS sequence"/>
</dbReference>
<name>A0A822XGF1_NELNU</name>
<proteinExistence type="predicted"/>
<feature type="transmembrane region" description="Helical" evidence="1">
    <location>
        <begin position="46"/>
        <end position="67"/>
    </location>
</feature>
<keyword evidence="1" id="KW-0812">Transmembrane</keyword>
<protein>
    <submittedName>
        <fullName evidence="2">Uncharacterized protein</fullName>
    </submittedName>
</protein>
<comment type="caution">
    <text evidence="2">The sequence shown here is derived from an EMBL/GenBank/DDBJ whole genome shotgun (WGS) entry which is preliminary data.</text>
</comment>
<keyword evidence="1" id="KW-1133">Transmembrane helix</keyword>
<keyword evidence="1" id="KW-0472">Membrane</keyword>
<dbReference type="EMBL" id="DUZY01000001">
    <property type="protein sequence ID" value="DAD18992.1"/>
    <property type="molecule type" value="Genomic_DNA"/>
</dbReference>
<keyword evidence="3" id="KW-1185">Reference proteome</keyword>
<organism evidence="2 3">
    <name type="scientific">Nelumbo nucifera</name>
    <name type="common">Sacred lotus</name>
    <dbReference type="NCBI Taxonomy" id="4432"/>
    <lineage>
        <taxon>Eukaryota</taxon>
        <taxon>Viridiplantae</taxon>
        <taxon>Streptophyta</taxon>
        <taxon>Embryophyta</taxon>
        <taxon>Tracheophyta</taxon>
        <taxon>Spermatophyta</taxon>
        <taxon>Magnoliopsida</taxon>
        <taxon>Proteales</taxon>
        <taxon>Nelumbonaceae</taxon>
        <taxon>Nelumbo</taxon>
    </lineage>
</organism>
<sequence>MSRQPLARRPRPYRSRNGIVVLVVSGLGGPGYRVSAFLRSKMVSSFAFRLVWTILEDTTVLISVTLYKQTKRTAMMLAYMKILRKVTARYGFLDSLESSGPWTYAS</sequence>
<reference evidence="2 3" key="1">
    <citation type="journal article" date="2020" name="Mol. Biol. Evol.">
        <title>Distinct Expression and Methylation Patterns for Genes with Different Fates following a Single Whole-Genome Duplication in Flowering Plants.</title>
        <authorList>
            <person name="Shi T."/>
            <person name="Rahmani R.S."/>
            <person name="Gugger P.F."/>
            <person name="Wang M."/>
            <person name="Li H."/>
            <person name="Zhang Y."/>
            <person name="Li Z."/>
            <person name="Wang Q."/>
            <person name="Van de Peer Y."/>
            <person name="Marchal K."/>
            <person name="Chen J."/>
        </authorList>
    </citation>
    <scope>NUCLEOTIDE SEQUENCE [LARGE SCALE GENOMIC DNA]</scope>
    <source>
        <tissue evidence="2">Leaf</tissue>
    </source>
</reference>